<feature type="region of interest" description="Disordered" evidence="6">
    <location>
        <begin position="547"/>
        <end position="628"/>
    </location>
</feature>
<dbReference type="InterPro" id="IPR000999">
    <property type="entry name" value="RNase_III_dom"/>
</dbReference>
<dbReference type="GO" id="GO:0004525">
    <property type="term" value="F:ribonuclease III activity"/>
    <property type="evidence" value="ECO:0007669"/>
    <property type="project" value="InterPro"/>
</dbReference>
<dbReference type="Pfam" id="PF00636">
    <property type="entry name" value="Ribonuclease_3"/>
    <property type="match status" value="1"/>
</dbReference>
<dbReference type="EMBL" id="PYSW02000006">
    <property type="protein sequence ID" value="KAG2391889.1"/>
    <property type="molecule type" value="Genomic_DNA"/>
</dbReference>
<evidence type="ECO:0000313" key="9">
    <source>
        <dbReference type="EMBL" id="KAG2391889.1"/>
    </source>
</evidence>
<dbReference type="AlphaFoldDB" id="A0AA88GWM1"/>
<evidence type="ECO:0000256" key="2">
    <source>
        <dbReference type="ARBA" id="ARBA00022759"/>
    </source>
</evidence>
<proteinExistence type="predicted"/>
<feature type="compositionally biased region" description="Low complexity" evidence="6">
    <location>
        <begin position="592"/>
        <end position="628"/>
    </location>
</feature>
<feature type="domain" description="RNase III" evidence="8">
    <location>
        <begin position="624"/>
        <end position="726"/>
    </location>
</feature>
<feature type="domain" description="RNase III" evidence="8">
    <location>
        <begin position="779"/>
        <end position="958"/>
    </location>
</feature>
<feature type="domain" description="DRBM" evidence="7">
    <location>
        <begin position="1059"/>
        <end position="1128"/>
    </location>
</feature>
<keyword evidence="3" id="KW-0378">Hydrolase</keyword>
<dbReference type="GeneID" id="68105827"/>
<dbReference type="Gene3D" id="3.30.160.20">
    <property type="match status" value="1"/>
</dbReference>
<feature type="region of interest" description="Disordered" evidence="6">
    <location>
        <begin position="313"/>
        <end position="389"/>
    </location>
</feature>
<evidence type="ECO:0000256" key="3">
    <source>
        <dbReference type="ARBA" id="ARBA00022801"/>
    </source>
</evidence>
<keyword evidence="4 5" id="KW-0694">RNA-binding</keyword>
<evidence type="ECO:0000256" key="4">
    <source>
        <dbReference type="ARBA" id="ARBA00022884"/>
    </source>
</evidence>
<feature type="compositionally biased region" description="Low complexity" evidence="6">
    <location>
        <begin position="548"/>
        <end position="585"/>
    </location>
</feature>
<feature type="compositionally biased region" description="Pro residues" evidence="6">
    <location>
        <begin position="372"/>
        <end position="383"/>
    </location>
</feature>
<dbReference type="SUPFAM" id="SSF54768">
    <property type="entry name" value="dsRNA-binding domain-like"/>
    <property type="match status" value="1"/>
</dbReference>
<dbReference type="RefSeq" id="XP_044553783.1">
    <property type="nucleotide sequence ID" value="XM_044689243.1"/>
</dbReference>
<evidence type="ECO:0000256" key="5">
    <source>
        <dbReference type="PROSITE-ProRule" id="PRU00266"/>
    </source>
</evidence>
<dbReference type="Gene3D" id="1.10.1520.10">
    <property type="entry name" value="Ribonuclease III domain"/>
    <property type="match status" value="2"/>
</dbReference>
<protein>
    <submittedName>
        <fullName evidence="9">Uncharacterized protein</fullName>
    </submittedName>
</protein>
<dbReference type="SUPFAM" id="SSF69065">
    <property type="entry name" value="RNase III domain-like"/>
    <property type="match status" value="2"/>
</dbReference>
<dbReference type="GO" id="GO:0006396">
    <property type="term" value="P:RNA processing"/>
    <property type="evidence" value="ECO:0007669"/>
    <property type="project" value="InterPro"/>
</dbReference>
<dbReference type="PANTHER" id="PTHR11207:SF0">
    <property type="entry name" value="RIBONUCLEASE 3"/>
    <property type="match status" value="1"/>
</dbReference>
<comment type="caution">
    <text evidence="9">The sequence shown here is derived from an EMBL/GenBank/DDBJ whole genome shotgun (WGS) entry which is preliminary data.</text>
</comment>
<evidence type="ECO:0000256" key="1">
    <source>
        <dbReference type="ARBA" id="ARBA00022722"/>
    </source>
</evidence>
<evidence type="ECO:0000259" key="7">
    <source>
        <dbReference type="PROSITE" id="PS50137"/>
    </source>
</evidence>
<feature type="compositionally biased region" description="Acidic residues" evidence="6">
    <location>
        <begin position="313"/>
        <end position="327"/>
    </location>
</feature>
<evidence type="ECO:0000259" key="8">
    <source>
        <dbReference type="PROSITE" id="PS50142"/>
    </source>
</evidence>
<dbReference type="CDD" id="cd00593">
    <property type="entry name" value="RIBOc"/>
    <property type="match status" value="2"/>
</dbReference>
<dbReference type="Gene3D" id="2.170.260.10">
    <property type="entry name" value="paz domain"/>
    <property type="match status" value="1"/>
</dbReference>
<organism evidence="9 10">
    <name type="scientific">Naegleria lovaniensis</name>
    <name type="common">Amoeba</name>
    <dbReference type="NCBI Taxonomy" id="51637"/>
    <lineage>
        <taxon>Eukaryota</taxon>
        <taxon>Discoba</taxon>
        <taxon>Heterolobosea</taxon>
        <taxon>Tetramitia</taxon>
        <taxon>Eutetramitia</taxon>
        <taxon>Vahlkampfiidae</taxon>
        <taxon>Naegleria</taxon>
    </lineage>
</organism>
<reference evidence="9 10" key="1">
    <citation type="journal article" date="2018" name="BMC Genomics">
        <title>The genome of Naegleria lovaniensis, the basis for a comparative approach to unravel pathogenicity factors of the human pathogenic amoeba N. fowleri.</title>
        <authorList>
            <person name="Liechti N."/>
            <person name="Schurch N."/>
            <person name="Bruggmann R."/>
            <person name="Wittwer M."/>
        </authorList>
    </citation>
    <scope>NUCLEOTIDE SEQUENCE [LARGE SCALE GENOMIC DNA]</scope>
    <source>
        <strain evidence="9 10">ATCC 30569</strain>
    </source>
</reference>
<evidence type="ECO:0000256" key="6">
    <source>
        <dbReference type="SAM" id="MobiDB-lite"/>
    </source>
</evidence>
<dbReference type="PROSITE" id="PS00517">
    <property type="entry name" value="RNASE_3_1"/>
    <property type="match status" value="2"/>
</dbReference>
<dbReference type="PANTHER" id="PTHR11207">
    <property type="entry name" value="RIBONUCLEASE III"/>
    <property type="match status" value="1"/>
</dbReference>
<dbReference type="SMART" id="SM00535">
    <property type="entry name" value="RIBOc"/>
    <property type="match status" value="2"/>
</dbReference>
<dbReference type="InterPro" id="IPR014720">
    <property type="entry name" value="dsRBD_dom"/>
</dbReference>
<sequence length="1232" mass="143207">MTLPQQQQQPLNMDASYHHHHTTRSLSHYTQLNNNQFNDRLYHIYQIQFSSCSSLKYAFLFPNIPIDKLKNEQQEQLIKYGFKRELQCFIMLSLFKFDICDLDVFRKEGLSIDCSFKYLCPLKLTTANVEFIVNIHNYYLSTIGKDKNNYMNIYSIFHSMIEDYKHLFILPIFTHKDGSRIPLDQISNSNSLNYWENTPMLTFHEFNQLLGIEYNVHEQEVMNLKQHFIQKLHSYFPHIESNQLFKYVRENQRNDNKIQQILSHIEKELQFTVAMTSYNQVPYVIESIDFVTNIHDGILLGQRASLIDHEWIEEDEDEDENEEDEDGEKGHHDRWNQRHQDDEIHNIDEYTRTTTTTTTTTRDENNEQSSQPPQPPPSQPPPHVLSTLSTPSTSIISFKDFYQKQWNYDIQDEYQPFIKVTNCEFRKTNELIMNYFNESITTMSTNATGNMTTTTTESTTTENTTITTHRKILLIPELTLWCPYLDMNIKTIIRLLNQRVIPHVISISRHVYVSLNEFENFINIQFENRDLLRIALTHMSSHRYINYNNNNNSGTSSHGNNSTTSNSHSTNHPTNNHPSSNNNHHFISATLTDNDNNNNNNNTTNNDSNNNNNNNNTNNNTNTTTTTYTTTNTTTERLEFLGDAILDMIISHFLFENFKTGNESFLSYHRSIMVKNSTLQQVAVNSLKIIDYMLYAPGQKNILIQSERALADTLEAVIGAMFLDRGLQTCAQFVKKFIILPFIETKFKKMKTFQKYALHSFEIPYLLEFKLNDQVLNHLKEFETLLGIEFHNKFLLLEALTHSSFKSEYIIKDSHINDYTFYKCNYERLEFLGDAILKFVTCIFLYMGFPNASEAQLAQTKHLTVDNTFSLPMASEPLKLLQYIRQNVGQVQSILVSDTFNTINTINTFNTSNTINTFNTLNSNTTTRSSYQHLLRIEKDLVSDVFEALIAAIYLDQFGFINTCCWIQHTSMNTTATTMNASMMMNTTTTTDTMSINSTTTTTTTNMTTFTDPNISYDSNITSSFKSYCPFVDISNQFIFKHLLQKRIEYINPETIQQPYKNQLQHLVQSLYSNTLPLYETQSLPLPQYEYYITTIWIHQMKIGMGEGLDRKESENEAARRALEYLKATTTMANGGGSSSSSIYDECNNKHMSQQDSHATTTHSLTCRHLLDTTLNPQQVTTSNTSSHVMKLRNSYYDHLLFKLNHNNNKDSEELLMESQHYEEELLKELLK</sequence>
<gene>
    <name evidence="9" type="ORF">C9374_013374</name>
</gene>
<accession>A0AA88GWM1</accession>
<dbReference type="PROSITE" id="PS50137">
    <property type="entry name" value="DS_RBD"/>
    <property type="match status" value="1"/>
</dbReference>
<dbReference type="InterPro" id="IPR036389">
    <property type="entry name" value="RNase_III_sf"/>
</dbReference>
<dbReference type="PROSITE" id="PS50142">
    <property type="entry name" value="RNASE_3_2"/>
    <property type="match status" value="2"/>
</dbReference>
<dbReference type="Pfam" id="PF14622">
    <property type="entry name" value="Ribonucleas_3_3"/>
    <property type="match status" value="1"/>
</dbReference>
<dbReference type="GO" id="GO:0003725">
    <property type="term" value="F:double-stranded RNA binding"/>
    <property type="evidence" value="ECO:0007669"/>
    <property type="project" value="TreeGrafter"/>
</dbReference>
<dbReference type="GO" id="GO:0010468">
    <property type="term" value="P:regulation of gene expression"/>
    <property type="evidence" value="ECO:0007669"/>
    <property type="project" value="TreeGrafter"/>
</dbReference>
<dbReference type="Proteomes" id="UP000816034">
    <property type="component" value="Unassembled WGS sequence"/>
</dbReference>
<dbReference type="Pfam" id="PF00035">
    <property type="entry name" value="dsrm"/>
    <property type="match status" value="1"/>
</dbReference>
<evidence type="ECO:0000313" key="10">
    <source>
        <dbReference type="Proteomes" id="UP000816034"/>
    </source>
</evidence>
<keyword evidence="2" id="KW-0255">Endonuclease</keyword>
<feature type="compositionally biased region" description="Basic and acidic residues" evidence="6">
    <location>
        <begin position="328"/>
        <end position="351"/>
    </location>
</feature>
<name>A0AA88GWM1_NAELO</name>
<keyword evidence="10" id="KW-1185">Reference proteome</keyword>
<keyword evidence="1" id="KW-0540">Nuclease</keyword>